<keyword evidence="1" id="KW-0808">Transferase</keyword>
<sequence>MATLSFGPITDKNVEMLRKINLQIFPARYNDTFYGDVLFTPRGYTKFAYWDGYIVGAICCRLESQDERPHAQRAYIMTLGVLAPYRQFQIGSALVRSIIKHAVADNIDDIYLHVQTSNDVALCFYRSFGFEITEIIRDYYKHIDPPDCYVLVKKLSTKATNFP</sequence>
<dbReference type="PANTHER" id="PTHR42919">
    <property type="entry name" value="N-ALPHA-ACETYLTRANSFERASE"/>
    <property type="match status" value="1"/>
</dbReference>
<dbReference type="InterPro" id="IPR000182">
    <property type="entry name" value="GNAT_dom"/>
</dbReference>
<dbReference type="Pfam" id="PF00583">
    <property type="entry name" value="Acetyltransf_1"/>
    <property type="match status" value="1"/>
</dbReference>
<proteinExistence type="predicted"/>
<dbReference type="InterPro" id="IPR051556">
    <property type="entry name" value="N-term/lysine_N-AcTrnsfr"/>
</dbReference>
<protein>
    <recommendedName>
        <fullName evidence="3">N-acetyltransferase domain-containing protein</fullName>
    </recommendedName>
</protein>
<dbReference type="GO" id="GO:0008080">
    <property type="term" value="F:N-acetyltransferase activity"/>
    <property type="evidence" value="ECO:0007669"/>
    <property type="project" value="TreeGrafter"/>
</dbReference>
<evidence type="ECO:0000313" key="5">
    <source>
        <dbReference type="Proteomes" id="UP000794436"/>
    </source>
</evidence>
<keyword evidence="2" id="KW-0012">Acyltransferase</keyword>
<accession>A0A8K1CU59</accession>
<dbReference type="CDD" id="cd04301">
    <property type="entry name" value="NAT_SF"/>
    <property type="match status" value="1"/>
</dbReference>
<gene>
    <name evidence="4" type="ORF">Poli38472_001174</name>
</gene>
<dbReference type="FunFam" id="3.40.630.30:FF:000006">
    <property type="entry name" value="Putative n-alpha-acetyltransferase 50"/>
    <property type="match status" value="1"/>
</dbReference>
<dbReference type="PROSITE" id="PS51186">
    <property type="entry name" value="GNAT"/>
    <property type="match status" value="1"/>
</dbReference>
<dbReference type="EMBL" id="SPLM01000001">
    <property type="protein sequence ID" value="TMW69018.1"/>
    <property type="molecule type" value="Genomic_DNA"/>
</dbReference>
<evidence type="ECO:0000256" key="2">
    <source>
        <dbReference type="ARBA" id="ARBA00023315"/>
    </source>
</evidence>
<evidence type="ECO:0000259" key="3">
    <source>
        <dbReference type="PROSITE" id="PS51186"/>
    </source>
</evidence>
<dbReference type="Gene3D" id="3.40.630.30">
    <property type="match status" value="1"/>
</dbReference>
<dbReference type="AlphaFoldDB" id="A0A8K1CU59"/>
<keyword evidence="5" id="KW-1185">Reference proteome</keyword>
<dbReference type="Proteomes" id="UP000794436">
    <property type="component" value="Unassembled WGS sequence"/>
</dbReference>
<reference evidence="4" key="1">
    <citation type="submission" date="2019-03" db="EMBL/GenBank/DDBJ databases">
        <title>Long read genome sequence of the mycoparasitic Pythium oligandrum ATCC 38472 isolated from sugarbeet rhizosphere.</title>
        <authorList>
            <person name="Gaulin E."/>
        </authorList>
    </citation>
    <scope>NUCLEOTIDE SEQUENCE</scope>
    <source>
        <strain evidence="4">ATCC 38472_TT</strain>
    </source>
</reference>
<comment type="caution">
    <text evidence="4">The sequence shown here is derived from an EMBL/GenBank/DDBJ whole genome shotgun (WGS) entry which is preliminary data.</text>
</comment>
<dbReference type="OrthoDB" id="47374at2759"/>
<dbReference type="GO" id="GO:0031415">
    <property type="term" value="C:NatA complex"/>
    <property type="evidence" value="ECO:0007669"/>
    <property type="project" value="TreeGrafter"/>
</dbReference>
<feature type="domain" description="N-acetyltransferase" evidence="3">
    <location>
        <begin position="4"/>
        <end position="156"/>
    </location>
</feature>
<name>A0A8K1CU59_PYTOL</name>
<dbReference type="GO" id="GO:0007064">
    <property type="term" value="P:mitotic sister chromatid cohesion"/>
    <property type="evidence" value="ECO:0007669"/>
    <property type="project" value="TreeGrafter"/>
</dbReference>
<dbReference type="InterPro" id="IPR016181">
    <property type="entry name" value="Acyl_CoA_acyltransferase"/>
</dbReference>
<evidence type="ECO:0000313" key="4">
    <source>
        <dbReference type="EMBL" id="TMW69018.1"/>
    </source>
</evidence>
<dbReference type="PANTHER" id="PTHR42919:SF8">
    <property type="entry name" value="N-ALPHA-ACETYLTRANSFERASE 50"/>
    <property type="match status" value="1"/>
</dbReference>
<evidence type="ECO:0000256" key="1">
    <source>
        <dbReference type="ARBA" id="ARBA00022679"/>
    </source>
</evidence>
<organism evidence="4 5">
    <name type="scientific">Pythium oligandrum</name>
    <name type="common">Mycoparasitic fungus</name>
    <dbReference type="NCBI Taxonomy" id="41045"/>
    <lineage>
        <taxon>Eukaryota</taxon>
        <taxon>Sar</taxon>
        <taxon>Stramenopiles</taxon>
        <taxon>Oomycota</taxon>
        <taxon>Peronosporomycetes</taxon>
        <taxon>Pythiales</taxon>
        <taxon>Pythiaceae</taxon>
        <taxon>Pythium</taxon>
    </lineage>
</organism>
<dbReference type="SUPFAM" id="SSF55729">
    <property type="entry name" value="Acyl-CoA N-acyltransferases (Nat)"/>
    <property type="match status" value="1"/>
</dbReference>